<keyword evidence="5" id="KW-0119">Carbohydrate metabolism</keyword>
<dbReference type="Gene3D" id="3.20.20.70">
    <property type="entry name" value="Aldolase class I"/>
    <property type="match status" value="1"/>
</dbReference>
<evidence type="ECO:0000256" key="1">
    <source>
        <dbReference type="ARBA" id="ARBA00004761"/>
    </source>
</evidence>
<dbReference type="Proteomes" id="UP000509458">
    <property type="component" value="Chromosome"/>
</dbReference>
<comment type="similarity">
    <text evidence="2">Belongs to the KHG/KDPG aldolase family.</text>
</comment>
<dbReference type="EMBL" id="LR812090">
    <property type="protein sequence ID" value="CAB9493629.1"/>
    <property type="molecule type" value="Genomic_DNA"/>
</dbReference>
<evidence type="ECO:0000313" key="6">
    <source>
        <dbReference type="EMBL" id="CAB9493629.1"/>
    </source>
</evidence>
<evidence type="ECO:0000256" key="2">
    <source>
        <dbReference type="ARBA" id="ARBA00006906"/>
    </source>
</evidence>
<sequence length="207" mass="22226">MHEAIAEIHKTKIVAIIRVKDSSTIGLIAKCLVEAGITALEITSNTPGYLDSITQLQTKYPSIFIGAGTITNDKLAKDAISAGAHFLVTPNTSRQVLDVAKSTQTPILMGALTPTEIYQAYEWGADLIKFFPTNSVTYDYITSLTSGPFNDIPLVAVGSVDENNAKKWIESGAVCVGFGGELTSPILSAEEYITRKSRIISLIKSIS</sequence>
<dbReference type="PANTHER" id="PTHR30246">
    <property type="entry name" value="2-KETO-3-DEOXY-6-PHOSPHOGLUCONATE ALDOLASE"/>
    <property type="match status" value="1"/>
</dbReference>
<name>A0A6T9XXV4_ALTMA</name>
<dbReference type="CDD" id="cd00452">
    <property type="entry name" value="KDPG_aldolase"/>
    <property type="match status" value="1"/>
</dbReference>
<reference evidence="6 7" key="1">
    <citation type="submission" date="2020-06" db="EMBL/GenBank/DDBJ databases">
        <authorList>
            <person name="Duchaud E."/>
        </authorList>
    </citation>
    <scope>NUCLEOTIDE SEQUENCE [LARGE SCALE GENOMIC DNA]</scope>
    <source>
        <strain evidence="6">Alteromonas fortis</strain>
    </source>
</reference>
<dbReference type="SUPFAM" id="SSF51569">
    <property type="entry name" value="Aldolase"/>
    <property type="match status" value="1"/>
</dbReference>
<dbReference type="Pfam" id="PF01081">
    <property type="entry name" value="Aldolase"/>
    <property type="match status" value="1"/>
</dbReference>
<evidence type="ECO:0000256" key="5">
    <source>
        <dbReference type="ARBA" id="ARBA00023277"/>
    </source>
</evidence>
<dbReference type="InterPro" id="IPR000887">
    <property type="entry name" value="Aldlse_KDPG_KHG"/>
</dbReference>
<dbReference type="PANTHER" id="PTHR30246:SF1">
    <property type="entry name" value="2-DEHYDRO-3-DEOXY-6-PHOSPHOGALACTONATE ALDOLASE-RELATED"/>
    <property type="match status" value="1"/>
</dbReference>
<comment type="pathway">
    <text evidence="1">Carbohydrate acid metabolism.</text>
</comment>
<evidence type="ECO:0000256" key="4">
    <source>
        <dbReference type="ARBA" id="ARBA00023239"/>
    </source>
</evidence>
<dbReference type="GO" id="GO:0016829">
    <property type="term" value="F:lyase activity"/>
    <property type="evidence" value="ECO:0007669"/>
    <property type="project" value="UniProtKB-KW"/>
</dbReference>
<dbReference type="AlphaFoldDB" id="A0A6T9XXV4"/>
<proteinExistence type="inferred from homology"/>
<gene>
    <name evidence="6" type="primary">dgoA</name>
    <name evidence="6" type="ORF">ALFOR1_30553</name>
</gene>
<evidence type="ECO:0000256" key="3">
    <source>
        <dbReference type="ARBA" id="ARBA00011233"/>
    </source>
</evidence>
<comment type="subunit">
    <text evidence="3">Homotrimer.</text>
</comment>
<dbReference type="RefSeq" id="WP_179983136.1">
    <property type="nucleotide sequence ID" value="NZ_LR812090.1"/>
</dbReference>
<protein>
    <submittedName>
        <fullName evidence="6">2-dehydro-3-deoxy-6-phosphogalactonate aldolase</fullName>
    </submittedName>
</protein>
<evidence type="ECO:0000313" key="7">
    <source>
        <dbReference type="Proteomes" id="UP000509458"/>
    </source>
</evidence>
<keyword evidence="4" id="KW-0456">Lyase</keyword>
<dbReference type="InterPro" id="IPR013785">
    <property type="entry name" value="Aldolase_TIM"/>
</dbReference>
<accession>A0A6T9XXV4</accession>
<organism evidence="6 7">
    <name type="scientific">Alteromonas macleodii</name>
    <name type="common">Pseudoalteromonas macleodii</name>
    <dbReference type="NCBI Taxonomy" id="28108"/>
    <lineage>
        <taxon>Bacteria</taxon>
        <taxon>Pseudomonadati</taxon>
        <taxon>Pseudomonadota</taxon>
        <taxon>Gammaproteobacteria</taxon>
        <taxon>Alteromonadales</taxon>
        <taxon>Alteromonadaceae</taxon>
        <taxon>Alteromonas/Salinimonas group</taxon>
        <taxon>Alteromonas</taxon>
    </lineage>
</organism>